<feature type="non-terminal residue" evidence="2">
    <location>
        <position position="1"/>
    </location>
</feature>
<dbReference type="EMBL" id="UINC01129496">
    <property type="protein sequence ID" value="SVD09928.1"/>
    <property type="molecule type" value="Genomic_DNA"/>
</dbReference>
<dbReference type="PANTHER" id="PTHR11908:SF132">
    <property type="entry name" value="ALDEHYDE OXIDASE 1-RELATED"/>
    <property type="match status" value="1"/>
</dbReference>
<protein>
    <recommendedName>
        <fullName evidence="3">Aldehyde oxidase/xanthine dehydrogenase second molybdopterin binding domain-containing protein</fullName>
    </recommendedName>
</protein>
<dbReference type="PANTHER" id="PTHR11908">
    <property type="entry name" value="XANTHINE DEHYDROGENASE"/>
    <property type="match status" value="1"/>
</dbReference>
<proteinExistence type="predicted"/>
<evidence type="ECO:0008006" key="3">
    <source>
        <dbReference type="Google" id="ProtNLM"/>
    </source>
</evidence>
<gene>
    <name evidence="2" type="ORF">METZ01_LOCUS362782</name>
</gene>
<sequence length="88" mass="9689">SWYSNGNLSTHSPSTYKIPVSKDIPEKFNVNIYEKGLNNEKTVNRSKAVGEPPLMLALSAFMALKNAVNNNNLKAPATPENILMALQE</sequence>
<dbReference type="SUPFAM" id="SSF56003">
    <property type="entry name" value="Molybdenum cofactor-binding domain"/>
    <property type="match status" value="1"/>
</dbReference>
<keyword evidence="1" id="KW-0500">Molybdenum</keyword>
<dbReference type="GO" id="GO:0005506">
    <property type="term" value="F:iron ion binding"/>
    <property type="evidence" value="ECO:0007669"/>
    <property type="project" value="InterPro"/>
</dbReference>
<evidence type="ECO:0000313" key="2">
    <source>
        <dbReference type="EMBL" id="SVD09928.1"/>
    </source>
</evidence>
<dbReference type="InterPro" id="IPR037165">
    <property type="entry name" value="AldOxase/xan_DH_Mopterin-bd_sf"/>
</dbReference>
<dbReference type="AlphaFoldDB" id="A0A382SL51"/>
<organism evidence="2">
    <name type="scientific">marine metagenome</name>
    <dbReference type="NCBI Taxonomy" id="408172"/>
    <lineage>
        <taxon>unclassified sequences</taxon>
        <taxon>metagenomes</taxon>
        <taxon>ecological metagenomes</taxon>
    </lineage>
</organism>
<dbReference type="Gene3D" id="3.30.365.10">
    <property type="entry name" value="Aldehyde oxidase/xanthine dehydrogenase, molybdopterin binding domain"/>
    <property type="match status" value="1"/>
</dbReference>
<accession>A0A382SL51</accession>
<reference evidence="2" key="1">
    <citation type="submission" date="2018-05" db="EMBL/GenBank/DDBJ databases">
        <authorList>
            <person name="Lanie J.A."/>
            <person name="Ng W.-L."/>
            <person name="Kazmierczak K.M."/>
            <person name="Andrzejewski T.M."/>
            <person name="Davidsen T.M."/>
            <person name="Wayne K.J."/>
            <person name="Tettelin H."/>
            <person name="Glass J.I."/>
            <person name="Rusch D."/>
            <person name="Podicherti R."/>
            <person name="Tsui H.-C.T."/>
            <person name="Winkler M.E."/>
        </authorList>
    </citation>
    <scope>NUCLEOTIDE SEQUENCE</scope>
</reference>
<evidence type="ECO:0000256" key="1">
    <source>
        <dbReference type="ARBA" id="ARBA00022505"/>
    </source>
</evidence>
<dbReference type="GO" id="GO:0016491">
    <property type="term" value="F:oxidoreductase activity"/>
    <property type="evidence" value="ECO:0007669"/>
    <property type="project" value="InterPro"/>
</dbReference>
<dbReference type="InterPro" id="IPR016208">
    <property type="entry name" value="Ald_Oxase/xanthine_DH-like"/>
</dbReference>
<name>A0A382SL51_9ZZZZ</name>